<feature type="compositionally biased region" description="Basic and acidic residues" evidence="1">
    <location>
        <begin position="223"/>
        <end position="232"/>
    </location>
</feature>
<keyword evidence="3" id="KW-1185">Reference proteome</keyword>
<gene>
    <name evidence="2" type="ORF">Salat_2475200</name>
</gene>
<sequence length="257" mass="29013">MAEIAPNFPSSVEAQAPKRSSSWNSLHFDSSRFFLLLVSLVIFRSLPVYVNVKSPEPFISLITLLQAPCNLSGVFSMFMEHSRLILKNNPRALTSKCGSLKDRPWGKKPVSHQLCTISLPRPRMAAARDEAERRVDFHRFTRDLLQFTPILTRWLSALKLLLSPSYYKDPSRHAPPKLPLSHGRRCHPPLKQVAGQRPRQVQTSPCRSEQTKGLTTSLTDASTSKKDKEGKVAKPIQRPDGGRWRSPEIEHSQSSAR</sequence>
<reference evidence="2" key="1">
    <citation type="submission" date="2020-06" db="EMBL/GenBank/DDBJ databases">
        <authorList>
            <person name="Li T."/>
            <person name="Hu X."/>
            <person name="Zhang T."/>
            <person name="Song X."/>
            <person name="Zhang H."/>
            <person name="Dai N."/>
            <person name="Sheng W."/>
            <person name="Hou X."/>
            <person name="Wei L."/>
        </authorList>
    </citation>
    <scope>NUCLEOTIDE SEQUENCE</scope>
    <source>
        <strain evidence="2">3651</strain>
        <tissue evidence="2">Leaf</tissue>
    </source>
</reference>
<evidence type="ECO:0000313" key="3">
    <source>
        <dbReference type="Proteomes" id="UP001293254"/>
    </source>
</evidence>
<evidence type="ECO:0000256" key="1">
    <source>
        <dbReference type="SAM" id="MobiDB-lite"/>
    </source>
</evidence>
<feature type="compositionally biased region" description="Basic and acidic residues" evidence="1">
    <location>
        <begin position="240"/>
        <end position="251"/>
    </location>
</feature>
<feature type="compositionally biased region" description="Polar residues" evidence="1">
    <location>
        <begin position="199"/>
        <end position="222"/>
    </location>
</feature>
<accession>A0AAE1XR44</accession>
<dbReference type="EMBL" id="JACGWO010000010">
    <property type="protein sequence ID" value="KAK4416497.1"/>
    <property type="molecule type" value="Genomic_DNA"/>
</dbReference>
<organism evidence="2 3">
    <name type="scientific">Sesamum alatum</name>
    <dbReference type="NCBI Taxonomy" id="300844"/>
    <lineage>
        <taxon>Eukaryota</taxon>
        <taxon>Viridiplantae</taxon>
        <taxon>Streptophyta</taxon>
        <taxon>Embryophyta</taxon>
        <taxon>Tracheophyta</taxon>
        <taxon>Spermatophyta</taxon>
        <taxon>Magnoliopsida</taxon>
        <taxon>eudicotyledons</taxon>
        <taxon>Gunneridae</taxon>
        <taxon>Pentapetalae</taxon>
        <taxon>asterids</taxon>
        <taxon>lamiids</taxon>
        <taxon>Lamiales</taxon>
        <taxon>Pedaliaceae</taxon>
        <taxon>Sesamum</taxon>
    </lineage>
</organism>
<evidence type="ECO:0000313" key="2">
    <source>
        <dbReference type="EMBL" id="KAK4416497.1"/>
    </source>
</evidence>
<feature type="region of interest" description="Disordered" evidence="1">
    <location>
        <begin position="171"/>
        <end position="257"/>
    </location>
</feature>
<reference evidence="2" key="2">
    <citation type="journal article" date="2024" name="Plant">
        <title>Genomic evolution and insights into agronomic trait innovations of Sesamum species.</title>
        <authorList>
            <person name="Miao H."/>
            <person name="Wang L."/>
            <person name="Qu L."/>
            <person name="Liu H."/>
            <person name="Sun Y."/>
            <person name="Le M."/>
            <person name="Wang Q."/>
            <person name="Wei S."/>
            <person name="Zheng Y."/>
            <person name="Lin W."/>
            <person name="Duan Y."/>
            <person name="Cao H."/>
            <person name="Xiong S."/>
            <person name="Wang X."/>
            <person name="Wei L."/>
            <person name="Li C."/>
            <person name="Ma Q."/>
            <person name="Ju M."/>
            <person name="Zhao R."/>
            <person name="Li G."/>
            <person name="Mu C."/>
            <person name="Tian Q."/>
            <person name="Mei H."/>
            <person name="Zhang T."/>
            <person name="Gao T."/>
            <person name="Zhang H."/>
        </authorList>
    </citation>
    <scope>NUCLEOTIDE SEQUENCE</scope>
    <source>
        <strain evidence="2">3651</strain>
    </source>
</reference>
<dbReference type="Proteomes" id="UP001293254">
    <property type="component" value="Unassembled WGS sequence"/>
</dbReference>
<comment type="caution">
    <text evidence="2">The sequence shown here is derived from an EMBL/GenBank/DDBJ whole genome shotgun (WGS) entry which is preliminary data.</text>
</comment>
<protein>
    <submittedName>
        <fullName evidence="2">Uncharacterized protein</fullName>
    </submittedName>
</protein>
<dbReference type="AlphaFoldDB" id="A0AAE1XR44"/>
<proteinExistence type="predicted"/>
<name>A0AAE1XR44_9LAMI</name>